<dbReference type="Proteomes" id="UP000095280">
    <property type="component" value="Unplaced"/>
</dbReference>
<feature type="region of interest" description="Disordered" evidence="1">
    <location>
        <begin position="305"/>
        <end position="324"/>
    </location>
</feature>
<feature type="region of interest" description="Disordered" evidence="1">
    <location>
        <begin position="665"/>
        <end position="701"/>
    </location>
</feature>
<feature type="region of interest" description="Disordered" evidence="1">
    <location>
        <begin position="196"/>
        <end position="216"/>
    </location>
</feature>
<accession>A0A1I8FSC7</accession>
<protein>
    <submittedName>
        <fullName evidence="3">RING-type domain-containing protein</fullName>
    </submittedName>
</protein>
<reference evidence="3" key="1">
    <citation type="submission" date="2016-11" db="UniProtKB">
        <authorList>
            <consortium name="WormBaseParasite"/>
        </authorList>
    </citation>
    <scope>IDENTIFICATION</scope>
</reference>
<feature type="region of interest" description="Disordered" evidence="1">
    <location>
        <begin position="270"/>
        <end position="299"/>
    </location>
</feature>
<evidence type="ECO:0000313" key="3">
    <source>
        <dbReference type="WBParaSite" id="maker-unitig_5881-snap-gene-0.2-mRNA-1"/>
    </source>
</evidence>
<feature type="region of interest" description="Disordered" evidence="1">
    <location>
        <begin position="432"/>
        <end position="472"/>
    </location>
</feature>
<evidence type="ECO:0000256" key="1">
    <source>
        <dbReference type="SAM" id="MobiDB-lite"/>
    </source>
</evidence>
<proteinExistence type="predicted"/>
<feature type="region of interest" description="Disordered" evidence="1">
    <location>
        <begin position="1"/>
        <end position="34"/>
    </location>
</feature>
<name>A0A1I8FSC7_9PLAT</name>
<dbReference type="WBParaSite" id="maker-unitig_5881-snap-gene-0.2-mRNA-1">
    <property type="protein sequence ID" value="maker-unitig_5881-snap-gene-0.2-mRNA-1"/>
    <property type="gene ID" value="maker-unitig_5881-snap-gene-0.2"/>
</dbReference>
<feature type="compositionally biased region" description="Low complexity" evidence="1">
    <location>
        <begin position="446"/>
        <end position="455"/>
    </location>
</feature>
<keyword evidence="2" id="KW-1185">Reference proteome</keyword>
<feature type="compositionally biased region" description="Basic and acidic residues" evidence="1">
    <location>
        <begin position="432"/>
        <end position="444"/>
    </location>
</feature>
<evidence type="ECO:0000313" key="2">
    <source>
        <dbReference type="Proteomes" id="UP000095280"/>
    </source>
</evidence>
<organism evidence="2 3">
    <name type="scientific">Macrostomum lignano</name>
    <dbReference type="NCBI Taxonomy" id="282301"/>
    <lineage>
        <taxon>Eukaryota</taxon>
        <taxon>Metazoa</taxon>
        <taxon>Spiralia</taxon>
        <taxon>Lophotrochozoa</taxon>
        <taxon>Platyhelminthes</taxon>
        <taxon>Rhabditophora</taxon>
        <taxon>Macrostomorpha</taxon>
        <taxon>Macrostomida</taxon>
        <taxon>Macrostomidae</taxon>
        <taxon>Macrostomum</taxon>
    </lineage>
</organism>
<feature type="compositionally biased region" description="Basic and acidic residues" evidence="1">
    <location>
        <begin position="665"/>
        <end position="690"/>
    </location>
</feature>
<sequence>GRRRRGRRRPDVPPANRGGRRDAGGDQEADEVGSGEAKCCFFRRRRRAGKKAQEQQQQRAAAGKSRADQHFACAARYCEIVGIEPGETLSSQYCEIVALSPLQYCEIVGIEPVRLSAPQYCEIVGIEPGWTLSSSTVRLSALSPGWDSQLPSCEIVALSRYCEIVGIEPGWTLSSQYCEIVGIEPGRQELEIPRFGRPPSQLLPAGGGAGPSSGLQSHAMLDFRRTRWRQRNLMSMTDDELRPFIGVSRLLPRAYDGIDNAAMGSIQLSLNDPSRSRRSGDFTDQQQPQQPQQLYADYRRRSLTADSDTTSLGRGRDGAKGTTPVGSYISGVLGGSLHPGLAADDLADDAEAADVQDEDAKSAADSASEAVVRLRAENARLAERLRSAEQRARQAERERLALAERALATAGELDEAREELREEQRLAAGLKRQLESERAARPDPSESPQSPPGSSLDAELERANRRAGSLERSLQEMQRRLLLAESRQVGADNEAAAAAASDDLEAAPSTSPMDPAAALAVGAMSQAVADLRADSEALRRRAARDELARKRRLEEVEEKAADGQRASEEALLSVSLGLESARAQNAELRQLLERSEAARRDREDFGQLQESQSGLEAWAAQVAAGREDLRQLGEANSELRARLDWLERGLDGLGAELRAARAEAARRSSERCRRLAEEAARARQAEEKSGRAARRRRRLSP</sequence>
<feature type="compositionally biased region" description="Basic residues" evidence="1">
    <location>
        <begin position="691"/>
        <end position="701"/>
    </location>
</feature>
<dbReference type="AlphaFoldDB" id="A0A1I8FSC7"/>